<proteinExistence type="predicted"/>
<dbReference type="GO" id="GO:0005886">
    <property type="term" value="C:plasma membrane"/>
    <property type="evidence" value="ECO:0007669"/>
    <property type="project" value="TreeGrafter"/>
</dbReference>
<feature type="transmembrane region" description="Helical" evidence="1">
    <location>
        <begin position="57"/>
        <end position="80"/>
    </location>
</feature>
<keyword evidence="4" id="KW-1185">Reference proteome</keyword>
<name>A0A154BNY1_ANASB</name>
<keyword evidence="1" id="KW-1133">Transmembrane helix</keyword>
<dbReference type="EMBL" id="LSGP01000020">
    <property type="protein sequence ID" value="KYZ75646.1"/>
    <property type="molecule type" value="Genomic_DNA"/>
</dbReference>
<keyword evidence="1" id="KW-0812">Transmembrane</keyword>
<keyword evidence="1" id="KW-0472">Membrane</keyword>
<organism evidence="3 4">
    <name type="scientific">Anaerosporomusa subterranea</name>
    <dbReference type="NCBI Taxonomy" id="1794912"/>
    <lineage>
        <taxon>Bacteria</taxon>
        <taxon>Bacillati</taxon>
        <taxon>Bacillota</taxon>
        <taxon>Negativicutes</taxon>
        <taxon>Acetonemataceae</taxon>
        <taxon>Anaerosporomusa</taxon>
    </lineage>
</organism>
<dbReference type="Proteomes" id="UP000076268">
    <property type="component" value="Unassembled WGS sequence"/>
</dbReference>
<dbReference type="NCBIfam" id="NF007811">
    <property type="entry name" value="PRK10519.1"/>
    <property type="match status" value="1"/>
</dbReference>
<evidence type="ECO:0000256" key="1">
    <source>
        <dbReference type="SAM" id="Phobius"/>
    </source>
</evidence>
<gene>
    <name evidence="3" type="ORF">AXX12_10550</name>
</gene>
<dbReference type="RefSeq" id="WP_066243176.1">
    <property type="nucleotide sequence ID" value="NZ_LSGP01000020.1"/>
</dbReference>
<dbReference type="InterPro" id="IPR052549">
    <property type="entry name" value="SpmB"/>
</dbReference>
<feature type="domain" description="Nucleoside transporter/FeoB GTPase Gate" evidence="2">
    <location>
        <begin position="30"/>
        <end position="113"/>
    </location>
</feature>
<feature type="transmembrane region" description="Helical" evidence="1">
    <location>
        <begin position="92"/>
        <end position="113"/>
    </location>
</feature>
<dbReference type="InterPro" id="IPR011642">
    <property type="entry name" value="Gate_dom"/>
</dbReference>
<sequence length="159" mass="16893">MSTTNVTVKKNVLDMFVDGARRGFNIATTNLLPNVVMAFIFIKALQVSGLLDLIGRAFGPIMALWGMPGQAATVLVAAFMSMGGGVGVAASLYTTGILTPADVTALLPAIYIMGNPVQNVGRCLGTAEVDTKYYTGITLICVINSLLCMWVMKALMMFF</sequence>
<dbReference type="OrthoDB" id="9779080at2"/>
<accession>A0A154BNY1</accession>
<dbReference type="PANTHER" id="PTHR35793">
    <property type="entry name" value="INNER MEMBRANE PROTEIN YJIG"/>
    <property type="match status" value="1"/>
</dbReference>
<evidence type="ECO:0000259" key="2">
    <source>
        <dbReference type="Pfam" id="PF07670"/>
    </source>
</evidence>
<dbReference type="AlphaFoldDB" id="A0A154BNY1"/>
<dbReference type="STRING" id="1794912.AXX12_10550"/>
<dbReference type="PANTHER" id="PTHR35793:SF2">
    <property type="entry name" value="INNER MEMBRANE PROTEIN YJIG"/>
    <property type="match status" value="1"/>
</dbReference>
<protein>
    <recommendedName>
        <fullName evidence="2">Nucleoside transporter/FeoB GTPase Gate domain-containing protein</fullName>
    </recommendedName>
</protein>
<comment type="caution">
    <text evidence="3">The sequence shown here is derived from an EMBL/GenBank/DDBJ whole genome shotgun (WGS) entry which is preliminary data.</text>
</comment>
<dbReference type="Pfam" id="PF07670">
    <property type="entry name" value="Gate"/>
    <property type="match status" value="1"/>
</dbReference>
<evidence type="ECO:0000313" key="3">
    <source>
        <dbReference type="EMBL" id="KYZ75646.1"/>
    </source>
</evidence>
<reference evidence="3 4" key="1">
    <citation type="submission" date="2016-02" db="EMBL/GenBank/DDBJ databases">
        <title>Anaerosporomusa subterraneum gen. nov., sp. nov., a spore-forming obligate anaerobe isolated from saprolite.</title>
        <authorList>
            <person name="Choi J.K."/>
            <person name="Shah M."/>
            <person name="Yee N."/>
        </authorList>
    </citation>
    <scope>NUCLEOTIDE SEQUENCE [LARGE SCALE GENOMIC DNA]</scope>
    <source>
        <strain evidence="3 4">RU4</strain>
    </source>
</reference>
<evidence type="ECO:0000313" key="4">
    <source>
        <dbReference type="Proteomes" id="UP000076268"/>
    </source>
</evidence>
<feature type="transmembrane region" description="Helical" evidence="1">
    <location>
        <begin position="31"/>
        <end position="51"/>
    </location>
</feature>
<feature type="transmembrane region" description="Helical" evidence="1">
    <location>
        <begin position="133"/>
        <end position="152"/>
    </location>
</feature>